<evidence type="ECO:0000313" key="4">
    <source>
        <dbReference type="Proteomes" id="UP000419743"/>
    </source>
</evidence>
<dbReference type="Pfam" id="PF13466">
    <property type="entry name" value="STAS_2"/>
    <property type="match status" value="1"/>
</dbReference>
<protein>
    <recommendedName>
        <fullName evidence="2">MlaB-like STAS domain-containing protein</fullName>
    </recommendedName>
</protein>
<comment type="caution">
    <text evidence="3">The sequence shown here is derived from an EMBL/GenBank/DDBJ whole genome shotgun (WGS) entry which is preliminary data.</text>
</comment>
<reference evidence="3 4" key="1">
    <citation type="submission" date="2019-11" db="EMBL/GenBank/DDBJ databases">
        <authorList>
            <person name="Criscuolo A."/>
        </authorList>
    </citation>
    <scope>NUCLEOTIDE SEQUENCE [LARGE SCALE GENOMIC DNA]</scope>
    <source>
        <strain evidence="3">CIP111667</strain>
    </source>
</reference>
<dbReference type="Proteomes" id="UP000419743">
    <property type="component" value="Unassembled WGS sequence"/>
</dbReference>
<name>A0A7M4DRW6_9MICO</name>
<evidence type="ECO:0000259" key="2">
    <source>
        <dbReference type="Pfam" id="PF13466"/>
    </source>
</evidence>
<feature type="compositionally biased region" description="Basic and acidic residues" evidence="1">
    <location>
        <begin position="122"/>
        <end position="137"/>
    </location>
</feature>
<dbReference type="AlphaFoldDB" id="A0A7M4DRW6"/>
<dbReference type="SUPFAM" id="SSF52091">
    <property type="entry name" value="SpoIIaa-like"/>
    <property type="match status" value="1"/>
</dbReference>
<feature type="domain" description="MlaB-like STAS" evidence="2">
    <location>
        <begin position="29"/>
        <end position="103"/>
    </location>
</feature>
<dbReference type="InterPro" id="IPR058548">
    <property type="entry name" value="MlaB-like_STAS"/>
</dbReference>
<proteinExistence type="predicted"/>
<evidence type="ECO:0000256" key="1">
    <source>
        <dbReference type="SAM" id="MobiDB-lite"/>
    </source>
</evidence>
<dbReference type="RefSeq" id="WP_156743475.1">
    <property type="nucleotide sequence ID" value="NZ_CACRYJ010000068.1"/>
</dbReference>
<keyword evidence="4" id="KW-1185">Reference proteome</keyword>
<dbReference type="EMBL" id="CACRYJ010000068">
    <property type="protein sequence ID" value="VZO40210.1"/>
    <property type="molecule type" value="Genomic_DNA"/>
</dbReference>
<evidence type="ECO:0000313" key="3">
    <source>
        <dbReference type="EMBL" id="VZO40210.1"/>
    </source>
</evidence>
<accession>A0A7M4DRW6</accession>
<dbReference type="Gene3D" id="3.30.750.24">
    <property type="entry name" value="STAS domain"/>
    <property type="match status" value="1"/>
</dbReference>
<organism evidence="3 4">
    <name type="scientific">Occultella aeris</name>
    <dbReference type="NCBI Taxonomy" id="2761496"/>
    <lineage>
        <taxon>Bacteria</taxon>
        <taxon>Bacillati</taxon>
        <taxon>Actinomycetota</taxon>
        <taxon>Actinomycetes</taxon>
        <taxon>Micrococcales</taxon>
        <taxon>Ruaniaceae</taxon>
        <taxon>Occultella</taxon>
    </lineage>
</organism>
<feature type="region of interest" description="Disordered" evidence="1">
    <location>
        <begin position="116"/>
        <end position="139"/>
    </location>
</feature>
<dbReference type="InterPro" id="IPR036513">
    <property type="entry name" value="STAS_dom_sf"/>
</dbReference>
<gene>
    <name evidence="3" type="ORF">HALOF300_04913</name>
</gene>
<sequence>MAVLGTSRENNTAGDGSVSLLVSGAATRLVLRGEVDIAMNRRLTAVVEEVLELGRPLEVHTAEVTYMDSAAIAALALLATRLPSRVRMIDPPALVLFLLEATQLNELVDIIDTQSLTGTDARGPDDRRGHDGGRSGDGHAVAEMLRTRTTGCRCSACAASQADDRA</sequence>